<name>A0ACC2T241_9FUNG</name>
<keyword evidence="2" id="KW-1185">Reference proteome</keyword>
<gene>
    <name evidence="1" type="ORF">DSO57_1026538</name>
</gene>
<proteinExistence type="predicted"/>
<dbReference type="EMBL" id="QTSX02003706">
    <property type="protein sequence ID" value="KAJ9068656.1"/>
    <property type="molecule type" value="Genomic_DNA"/>
</dbReference>
<organism evidence="1 2">
    <name type="scientific">Entomophthora muscae</name>
    <dbReference type="NCBI Taxonomy" id="34485"/>
    <lineage>
        <taxon>Eukaryota</taxon>
        <taxon>Fungi</taxon>
        <taxon>Fungi incertae sedis</taxon>
        <taxon>Zoopagomycota</taxon>
        <taxon>Entomophthoromycotina</taxon>
        <taxon>Entomophthoromycetes</taxon>
        <taxon>Entomophthorales</taxon>
        <taxon>Entomophthoraceae</taxon>
        <taxon>Entomophthora</taxon>
    </lineage>
</organism>
<sequence>MHVPGKQNMVANRLSRQFSLLTEMADYQANLQKFVDVTTRKVHPKSREDISEFIANSLKFTLVNRKLFRKMDDGLRVVSAKGTQAAILVEVHEENGHFGQHATVEKIKAMYWWPKMYSEAIEHIEKCQPCQRFSKKIEHTKLIIPIVAEKMFTYGALNS</sequence>
<reference evidence="1" key="1">
    <citation type="submission" date="2022-04" db="EMBL/GenBank/DDBJ databases">
        <title>Genome of the entomopathogenic fungus Entomophthora muscae.</title>
        <authorList>
            <person name="Elya C."/>
            <person name="Lovett B.R."/>
            <person name="Lee E."/>
            <person name="Macias A.M."/>
            <person name="Hajek A.E."/>
            <person name="De Bivort B.L."/>
            <person name="Kasson M.T."/>
            <person name="De Fine Licht H.H."/>
            <person name="Stajich J.E."/>
        </authorList>
    </citation>
    <scope>NUCLEOTIDE SEQUENCE</scope>
    <source>
        <strain evidence="1">Berkeley</strain>
    </source>
</reference>
<accession>A0ACC2T241</accession>
<dbReference type="Proteomes" id="UP001165960">
    <property type="component" value="Unassembled WGS sequence"/>
</dbReference>
<evidence type="ECO:0000313" key="2">
    <source>
        <dbReference type="Proteomes" id="UP001165960"/>
    </source>
</evidence>
<comment type="caution">
    <text evidence="1">The sequence shown here is derived from an EMBL/GenBank/DDBJ whole genome shotgun (WGS) entry which is preliminary data.</text>
</comment>
<evidence type="ECO:0000313" key="1">
    <source>
        <dbReference type="EMBL" id="KAJ9068656.1"/>
    </source>
</evidence>
<protein>
    <submittedName>
        <fullName evidence="1">Uncharacterized protein</fullName>
    </submittedName>
</protein>